<keyword evidence="3" id="KW-0732">Signal</keyword>
<feature type="transmembrane region" description="Helical" evidence="2">
    <location>
        <begin position="92"/>
        <end position="110"/>
    </location>
</feature>
<organism evidence="4 5">
    <name type="scientific">Malassezia furfur</name>
    <name type="common">Pityriasis versicolor infection agent</name>
    <name type="synonym">Pityrosporum furfur</name>
    <dbReference type="NCBI Taxonomy" id="55194"/>
    <lineage>
        <taxon>Eukaryota</taxon>
        <taxon>Fungi</taxon>
        <taxon>Dikarya</taxon>
        <taxon>Basidiomycota</taxon>
        <taxon>Ustilaginomycotina</taxon>
        <taxon>Malasseziomycetes</taxon>
        <taxon>Malasseziales</taxon>
        <taxon>Malasseziaceae</taxon>
        <taxon>Malassezia</taxon>
    </lineage>
</organism>
<keyword evidence="2" id="KW-0472">Membrane</keyword>
<feature type="compositionally biased region" description="Basic and acidic residues" evidence="1">
    <location>
        <begin position="411"/>
        <end position="421"/>
    </location>
</feature>
<feature type="compositionally biased region" description="Low complexity" evidence="1">
    <location>
        <begin position="227"/>
        <end position="254"/>
    </location>
</feature>
<reference evidence="4 5" key="1">
    <citation type="journal article" date="2020" name="Elife">
        <title>Loss of centromere function drives karyotype evolution in closely related Malassezia species.</title>
        <authorList>
            <person name="Sankaranarayanan S.R."/>
            <person name="Ianiri G."/>
            <person name="Coelho M.A."/>
            <person name="Reza M.H."/>
            <person name="Thimmappa B.C."/>
            <person name="Ganguly P."/>
            <person name="Vadnala R.N."/>
            <person name="Sun S."/>
            <person name="Siddharthan R."/>
            <person name="Tellgren-Roth C."/>
            <person name="Dawson T.L."/>
            <person name="Heitman J."/>
            <person name="Sanyal K."/>
        </authorList>
    </citation>
    <scope>NUCLEOTIDE SEQUENCE [LARGE SCALE GENOMIC DNA]</scope>
    <source>
        <strain evidence="4">CBS14141</strain>
    </source>
</reference>
<evidence type="ECO:0000256" key="2">
    <source>
        <dbReference type="SAM" id="Phobius"/>
    </source>
</evidence>
<feature type="chain" id="PRO_5047077144" evidence="3">
    <location>
        <begin position="29"/>
        <end position="529"/>
    </location>
</feature>
<feature type="compositionally biased region" description="Basic and acidic residues" evidence="1">
    <location>
        <begin position="348"/>
        <end position="361"/>
    </location>
</feature>
<proteinExistence type="predicted"/>
<dbReference type="EMBL" id="CP046234">
    <property type="protein sequence ID" value="WFD45394.1"/>
    <property type="molecule type" value="Genomic_DNA"/>
</dbReference>
<keyword evidence="5" id="KW-1185">Reference proteome</keyword>
<dbReference type="Proteomes" id="UP000818624">
    <property type="component" value="Chromosome 1"/>
</dbReference>
<evidence type="ECO:0000313" key="5">
    <source>
        <dbReference type="Proteomes" id="UP000818624"/>
    </source>
</evidence>
<accession>A0ABY8EK55</accession>
<feature type="compositionally biased region" description="Basic residues" evidence="1">
    <location>
        <begin position="520"/>
        <end position="529"/>
    </location>
</feature>
<gene>
    <name evidence="4" type="ORF">GLX27_000014</name>
</gene>
<feature type="compositionally biased region" description="Low complexity" evidence="1">
    <location>
        <begin position="483"/>
        <end position="495"/>
    </location>
</feature>
<keyword evidence="2" id="KW-0812">Transmembrane</keyword>
<evidence type="ECO:0000313" key="4">
    <source>
        <dbReference type="EMBL" id="WFD45394.1"/>
    </source>
</evidence>
<feature type="transmembrane region" description="Helical" evidence="2">
    <location>
        <begin position="140"/>
        <end position="161"/>
    </location>
</feature>
<name>A0ABY8EK55_MALFU</name>
<protein>
    <submittedName>
        <fullName evidence="4">Uncharacterized protein</fullName>
    </submittedName>
</protein>
<feature type="compositionally biased region" description="Polar residues" evidence="1">
    <location>
        <begin position="463"/>
        <end position="477"/>
    </location>
</feature>
<feature type="signal peptide" evidence="3">
    <location>
        <begin position="1"/>
        <end position="28"/>
    </location>
</feature>
<evidence type="ECO:0000256" key="1">
    <source>
        <dbReference type="SAM" id="MobiDB-lite"/>
    </source>
</evidence>
<sequence>MPALLNFVLESAVSLLCVLDLHHALMHAQTPRRAAHRAPRDWGHTTVHTDTGAVRRVGTPRRRTRVAEAVRALGVWFVYLCVRPLVDGVLAWFVPFCGTLQTVWLLWMLANRSTAPSLVFQRILRPVIARYEGAIDRATLWAHGLVLFLGFVLGRLVAPLWRAVTQGIPRRLRALGNLNRDGPIDAMEETAQELSQGPWVPTSLSTPIIPGRFAWREGKRATPRKASPSTPSVRPPQTSSRSPRTPRAAQSPRAGAALKKEEDMPGLVSTSTAAHAADALQAAKVPKESPGRSAAHPTVKDEPSTSPNAGKPASPNATLRRSQGAPFADQPTARTTGRTPPTAEDLDDAPHTPEPVPKDEDAVPASESAESALMRMLTERASRPTKRAPQPTPSPAAKRARRAPRSAMSDSDAKRAPRDAEQPAEAQDTPSSASVRGRRATAKHVPEDASAPAPKRRLRETHTSSVGSAKRVTTTVRTEPDAPRSSARAGAPRGRTASQTSLLPRPARASGYDEPELRRSTRARTKRAP</sequence>
<feature type="compositionally biased region" description="Low complexity" evidence="1">
    <location>
        <begin position="273"/>
        <end position="283"/>
    </location>
</feature>
<evidence type="ECO:0000256" key="3">
    <source>
        <dbReference type="SAM" id="SignalP"/>
    </source>
</evidence>
<feature type="compositionally biased region" description="Low complexity" evidence="1">
    <location>
        <begin position="331"/>
        <end position="343"/>
    </location>
</feature>
<feature type="region of interest" description="Disordered" evidence="1">
    <location>
        <begin position="218"/>
        <end position="529"/>
    </location>
</feature>
<keyword evidence="2" id="KW-1133">Transmembrane helix</keyword>